<dbReference type="OrthoDB" id="29145at2759"/>
<evidence type="ECO:0000313" key="9">
    <source>
        <dbReference type="EMBL" id="CAH0387730.1"/>
    </source>
</evidence>
<evidence type="ECO:0000256" key="4">
    <source>
        <dbReference type="ARBA" id="ARBA00022927"/>
    </source>
</evidence>
<feature type="compositionally biased region" description="Basic residues" evidence="7">
    <location>
        <begin position="1"/>
        <end position="11"/>
    </location>
</feature>
<keyword evidence="4 5" id="KW-0653">Protein transport</keyword>
<dbReference type="InterPro" id="IPR036975">
    <property type="entry name" value="Importin-a_IBB_sf"/>
</dbReference>
<dbReference type="PROSITE" id="PS50176">
    <property type="entry name" value="ARM_REPEAT"/>
    <property type="match status" value="1"/>
</dbReference>
<sequence>MSGGTHKHRYKNAGLDSTELRRRREEEGVQLRKQKREQQLFKKRNANLLQPIDDDLSDGPKKPVITPDMIEALYSPLTNDQLQATERFRKLLSREPNPPIEEVIEAKILHRFVEFLTDTNNPTLQFEAAWALTNIASGTSEQTQKVIEAGAVPVFIRLLASEHEDVQEQAVWALGNIAGDSPTCRDYVLDCGILDPLLHLLSIMKRTSMVRNLVWALSNLCRGKNPPPEFSKVSPCLNVLARLLFHHDVEVLSDACWTLSYLSDAPNDKIQAVIDAGVCRRLVELLMHTQQKVVSAALRAVGNIVTGDDVQTQVVLNSSVLPCLYHLLSSPKDSIRKEACWTISNITAGNKHQIQAVIDANIFPLLIEILAKAEFKTRKEAAWAVLNTTTGGTPEQIRYLVKQNCIPPLCDLLTVMDLKIINVALKGLENILKFGEQDAKKTGTVNMYADIIEECNGLDKIEYLQSHENVEIYQKAFDIIEKYFSSEEEDARVAPSITPGQGGDGGQFSFNTGQSLPMGGFQF</sequence>
<feature type="compositionally biased region" description="Basic and acidic residues" evidence="7">
    <location>
        <begin position="18"/>
        <end position="38"/>
    </location>
</feature>
<dbReference type="FunFam" id="1.20.5.690:FF:000001">
    <property type="entry name" value="Importin subunit alpha"/>
    <property type="match status" value="1"/>
</dbReference>
<dbReference type="InterPro" id="IPR002652">
    <property type="entry name" value="Importin-a_IBB"/>
</dbReference>
<dbReference type="SMART" id="SM00185">
    <property type="entry name" value="ARM"/>
    <property type="match status" value="8"/>
</dbReference>
<dbReference type="InterPro" id="IPR032413">
    <property type="entry name" value="Arm_3"/>
</dbReference>
<dbReference type="InterPro" id="IPR011989">
    <property type="entry name" value="ARM-like"/>
</dbReference>
<dbReference type="PROSITE" id="PS51214">
    <property type="entry name" value="IBB"/>
    <property type="match status" value="1"/>
</dbReference>
<feature type="region of interest" description="Disordered" evidence="7">
    <location>
        <begin position="1"/>
        <end position="38"/>
    </location>
</feature>
<dbReference type="PIRSF" id="PIRSF005673">
    <property type="entry name" value="Importin_alpha"/>
    <property type="match status" value="1"/>
</dbReference>
<dbReference type="PANTHER" id="PTHR23316">
    <property type="entry name" value="IMPORTIN ALPHA"/>
    <property type="match status" value="1"/>
</dbReference>
<proteinExistence type="inferred from homology"/>
<dbReference type="AlphaFoldDB" id="A0A9P0F3T1"/>
<dbReference type="InterPro" id="IPR016024">
    <property type="entry name" value="ARM-type_fold"/>
</dbReference>
<feature type="region of interest" description="Disordered" evidence="7">
    <location>
        <begin position="491"/>
        <end position="523"/>
    </location>
</feature>
<dbReference type="Pfam" id="PF16186">
    <property type="entry name" value="Arm_3"/>
    <property type="match status" value="1"/>
</dbReference>
<organism evidence="9 10">
    <name type="scientific">Bemisia tabaci</name>
    <name type="common">Sweetpotato whitefly</name>
    <name type="synonym">Aleurodes tabaci</name>
    <dbReference type="NCBI Taxonomy" id="7038"/>
    <lineage>
        <taxon>Eukaryota</taxon>
        <taxon>Metazoa</taxon>
        <taxon>Ecdysozoa</taxon>
        <taxon>Arthropoda</taxon>
        <taxon>Hexapoda</taxon>
        <taxon>Insecta</taxon>
        <taxon>Pterygota</taxon>
        <taxon>Neoptera</taxon>
        <taxon>Paraneoptera</taxon>
        <taxon>Hemiptera</taxon>
        <taxon>Sternorrhyncha</taxon>
        <taxon>Aleyrodoidea</taxon>
        <taxon>Aleyrodidae</taxon>
        <taxon>Aleyrodinae</taxon>
        <taxon>Bemisia</taxon>
    </lineage>
</organism>
<evidence type="ECO:0000259" key="8">
    <source>
        <dbReference type="PROSITE" id="PS51214"/>
    </source>
</evidence>
<dbReference type="Gene3D" id="1.25.10.10">
    <property type="entry name" value="Leucine-rich Repeat Variant"/>
    <property type="match status" value="1"/>
</dbReference>
<keyword evidence="2 5" id="KW-0813">Transport</keyword>
<evidence type="ECO:0000313" key="10">
    <source>
        <dbReference type="Proteomes" id="UP001152759"/>
    </source>
</evidence>
<evidence type="ECO:0000256" key="5">
    <source>
        <dbReference type="PIRNR" id="PIRNR005673"/>
    </source>
</evidence>
<reference evidence="9" key="1">
    <citation type="submission" date="2021-12" db="EMBL/GenBank/DDBJ databases">
        <authorList>
            <person name="King R."/>
        </authorList>
    </citation>
    <scope>NUCLEOTIDE SEQUENCE</scope>
</reference>
<evidence type="ECO:0000256" key="1">
    <source>
        <dbReference type="ARBA" id="ARBA00010394"/>
    </source>
</evidence>
<keyword evidence="10" id="KW-1185">Reference proteome</keyword>
<dbReference type="InterPro" id="IPR000225">
    <property type="entry name" value="Armadillo"/>
</dbReference>
<evidence type="ECO:0000256" key="7">
    <source>
        <dbReference type="SAM" id="MobiDB-lite"/>
    </source>
</evidence>
<dbReference type="SUPFAM" id="SSF48371">
    <property type="entry name" value="ARM repeat"/>
    <property type="match status" value="1"/>
</dbReference>
<dbReference type="Pfam" id="PF00514">
    <property type="entry name" value="Arm"/>
    <property type="match status" value="8"/>
</dbReference>
<dbReference type="InterPro" id="IPR024931">
    <property type="entry name" value="Importin_alpha"/>
</dbReference>
<name>A0A9P0F3T1_BEMTA</name>
<accession>A0A9P0F3T1</accession>
<feature type="repeat" description="ARM" evidence="6">
    <location>
        <begin position="150"/>
        <end position="178"/>
    </location>
</feature>
<dbReference type="EMBL" id="OU963864">
    <property type="protein sequence ID" value="CAH0387730.1"/>
    <property type="molecule type" value="Genomic_DNA"/>
</dbReference>
<keyword evidence="3" id="KW-0677">Repeat</keyword>
<dbReference type="KEGG" id="btab:109030739"/>
<gene>
    <name evidence="9" type="ORF">BEMITA_LOCUS6705</name>
</gene>
<dbReference type="GO" id="GO:0005737">
    <property type="term" value="C:cytoplasm"/>
    <property type="evidence" value="ECO:0007669"/>
    <property type="project" value="InterPro"/>
</dbReference>
<evidence type="ECO:0000256" key="6">
    <source>
        <dbReference type="PROSITE-ProRule" id="PRU00259"/>
    </source>
</evidence>
<dbReference type="Proteomes" id="UP001152759">
    <property type="component" value="Chromosome 3"/>
</dbReference>
<protein>
    <recommendedName>
        <fullName evidence="5">Importin subunit alpha</fullName>
    </recommendedName>
</protein>
<dbReference type="GO" id="GO:0061608">
    <property type="term" value="F:nuclear import signal receptor activity"/>
    <property type="evidence" value="ECO:0007669"/>
    <property type="project" value="InterPro"/>
</dbReference>
<feature type="domain" description="IBB" evidence="8">
    <location>
        <begin position="1"/>
        <end position="53"/>
    </location>
</feature>
<dbReference type="Pfam" id="PF01749">
    <property type="entry name" value="IBB"/>
    <property type="match status" value="1"/>
</dbReference>
<comment type="similarity">
    <text evidence="1 5">Belongs to the importin alpha family.</text>
</comment>
<evidence type="ECO:0000256" key="2">
    <source>
        <dbReference type="ARBA" id="ARBA00022448"/>
    </source>
</evidence>
<dbReference type="Gene3D" id="1.20.5.690">
    <property type="entry name" value="Importin-alpha, importin-beta-binding domain"/>
    <property type="match status" value="1"/>
</dbReference>
<dbReference type="FunFam" id="1.25.10.10:FF:000013">
    <property type="entry name" value="Importin subunit alpha"/>
    <property type="match status" value="1"/>
</dbReference>
<evidence type="ECO:0000256" key="3">
    <source>
        <dbReference type="ARBA" id="ARBA00022737"/>
    </source>
</evidence>
<dbReference type="GO" id="GO:0006606">
    <property type="term" value="P:protein import into nucleus"/>
    <property type="evidence" value="ECO:0007669"/>
    <property type="project" value="InterPro"/>
</dbReference>